<reference evidence="2" key="2">
    <citation type="submission" date="2021-04" db="EMBL/GenBank/DDBJ databases">
        <authorList>
            <person name="Gilroy R."/>
        </authorList>
    </citation>
    <scope>NUCLEOTIDE SEQUENCE</scope>
    <source>
        <strain evidence="2">CHK188-16595</strain>
    </source>
</reference>
<dbReference type="InterPro" id="IPR004038">
    <property type="entry name" value="Ribosomal_eL8/eL30/eS12/Gad45"/>
</dbReference>
<accession>A0A9D2S8T4</accession>
<dbReference type="Pfam" id="PF01248">
    <property type="entry name" value="Ribosomal_L7Ae"/>
    <property type="match status" value="1"/>
</dbReference>
<evidence type="ECO:0000313" key="2">
    <source>
        <dbReference type="EMBL" id="HJB75193.1"/>
    </source>
</evidence>
<sequence>MQKNKLLSMLGIAKRAGALSMGHDAAVNSLFSKKAEAIVLACDVSQRAERDMRILAEKHGSGVCVFRADITMEEIFLACGYKAGILAVCNPEFSKKIISLINE</sequence>
<reference evidence="2" key="1">
    <citation type="journal article" date="2021" name="PeerJ">
        <title>Extensive microbial diversity within the chicken gut microbiome revealed by metagenomics and culture.</title>
        <authorList>
            <person name="Gilroy R."/>
            <person name="Ravi A."/>
            <person name="Getino M."/>
            <person name="Pursley I."/>
            <person name="Horton D.L."/>
            <person name="Alikhan N.F."/>
            <person name="Baker D."/>
            <person name="Gharbi K."/>
            <person name="Hall N."/>
            <person name="Watson M."/>
            <person name="Adriaenssens E.M."/>
            <person name="Foster-Nyarko E."/>
            <person name="Jarju S."/>
            <person name="Secka A."/>
            <person name="Antonio M."/>
            <person name="Oren A."/>
            <person name="Chaudhuri R.R."/>
            <person name="La Ragione R."/>
            <person name="Hildebrand F."/>
            <person name="Pallen M.J."/>
        </authorList>
    </citation>
    <scope>NUCLEOTIDE SEQUENCE</scope>
    <source>
        <strain evidence="2">CHK188-16595</strain>
    </source>
</reference>
<protein>
    <submittedName>
        <fullName evidence="2">Ribosomal L7Ae/L30e/S12e/Gadd45 family protein</fullName>
    </submittedName>
</protein>
<dbReference type="SUPFAM" id="SSF55315">
    <property type="entry name" value="L30e-like"/>
    <property type="match status" value="1"/>
</dbReference>
<dbReference type="AlphaFoldDB" id="A0A9D2S8T4"/>
<feature type="domain" description="Ribosomal protein eL8/eL30/eS12/Gadd45" evidence="1">
    <location>
        <begin position="6"/>
        <end position="95"/>
    </location>
</feature>
<dbReference type="EMBL" id="DWXN01000010">
    <property type="protein sequence ID" value="HJB75193.1"/>
    <property type="molecule type" value="Genomic_DNA"/>
</dbReference>
<proteinExistence type="predicted"/>
<evidence type="ECO:0000259" key="1">
    <source>
        <dbReference type="Pfam" id="PF01248"/>
    </source>
</evidence>
<name>A0A9D2S8T4_9FIRM</name>
<evidence type="ECO:0000313" key="3">
    <source>
        <dbReference type="Proteomes" id="UP000823877"/>
    </source>
</evidence>
<dbReference type="Gene3D" id="3.30.1330.30">
    <property type="match status" value="1"/>
</dbReference>
<dbReference type="Proteomes" id="UP000823877">
    <property type="component" value="Unassembled WGS sequence"/>
</dbReference>
<organism evidence="2 3">
    <name type="scientific">Candidatus Eubacterium faecale</name>
    <dbReference type="NCBI Taxonomy" id="2838568"/>
    <lineage>
        <taxon>Bacteria</taxon>
        <taxon>Bacillati</taxon>
        <taxon>Bacillota</taxon>
        <taxon>Clostridia</taxon>
        <taxon>Eubacteriales</taxon>
        <taxon>Eubacteriaceae</taxon>
        <taxon>Eubacterium</taxon>
    </lineage>
</organism>
<gene>
    <name evidence="2" type="ORF">IAA37_05910</name>
</gene>
<comment type="caution">
    <text evidence="2">The sequence shown here is derived from an EMBL/GenBank/DDBJ whole genome shotgun (WGS) entry which is preliminary data.</text>
</comment>
<dbReference type="InterPro" id="IPR029064">
    <property type="entry name" value="Ribosomal_eL30-like_sf"/>
</dbReference>